<dbReference type="Pfam" id="PF11796">
    <property type="entry name" value="DUF3323"/>
    <property type="match status" value="1"/>
</dbReference>
<feature type="domain" description="Conserved hypothetical protein CHP02679 N terminus" evidence="2">
    <location>
        <begin position="48"/>
        <end position="306"/>
    </location>
</feature>
<accession>A0A8S0WY96</accession>
<dbReference type="RefSeq" id="WP_240984898.1">
    <property type="nucleotide sequence ID" value="NZ_CDGJ01000011.1"/>
</dbReference>
<organism evidence="3">
    <name type="scientific">Acididesulfobacillus acetoxydans</name>
    <dbReference type="NCBI Taxonomy" id="1561005"/>
    <lineage>
        <taxon>Bacteria</taxon>
        <taxon>Bacillati</taxon>
        <taxon>Bacillota</taxon>
        <taxon>Clostridia</taxon>
        <taxon>Eubacteriales</taxon>
        <taxon>Peptococcaceae</taxon>
        <taxon>Acididesulfobacillus</taxon>
    </lineage>
</organism>
<evidence type="ECO:0000313" key="5">
    <source>
        <dbReference type="Proteomes" id="UP001071230"/>
    </source>
</evidence>
<evidence type="ECO:0000313" key="3">
    <source>
        <dbReference type="EMBL" id="CAA7601361.1"/>
    </source>
</evidence>
<gene>
    <name evidence="4" type="ORF">DEACI_0472</name>
    <name evidence="3" type="ORF">DEACI_2027</name>
</gene>
<dbReference type="Pfam" id="PF09664">
    <property type="entry name" value="DUF2399"/>
    <property type="match status" value="1"/>
</dbReference>
<dbReference type="Proteomes" id="UP000836597">
    <property type="component" value="Chromosome"/>
</dbReference>
<protein>
    <submittedName>
        <fullName evidence="3">Spo11/DNA topoisomerase VI subunit A</fullName>
    </submittedName>
    <submittedName>
        <fullName evidence="4">TIGR02679 protein</fullName>
    </submittedName>
</protein>
<dbReference type="GO" id="GO:0003677">
    <property type="term" value="F:DNA binding"/>
    <property type="evidence" value="ECO:0007669"/>
    <property type="project" value="InterPro"/>
</dbReference>
<name>A0A8S0WY96_9FIRM</name>
<dbReference type="Proteomes" id="UP001071230">
    <property type="component" value="Unassembled WGS sequence"/>
</dbReference>
<keyword evidence="5" id="KW-1185">Reference proteome</keyword>
<evidence type="ECO:0000259" key="1">
    <source>
        <dbReference type="Pfam" id="PF09664"/>
    </source>
</evidence>
<sequence>MAAAYNDREKAAPQRPGNSQAIEYFRQSGFRRLLDGILKKYQGLGRLAGSVRLTALSAEEQEALSSFFRRDFRRRAQAVIRLSDFTRALEETKFAGVDFISVMEGIYGPILTHAEAMAARERDRRDFFAELAQEFKSKSCLAWLQALESGQEGTRSVQLAYEKDAAALLPGLRVVLQALSELDECGRGSGHPDAGCPSGFGYPGDEYCQGHGHPGDECLRGYERLPVFARRVAKNPHAFDPGSETGKFFINALTFLRTRESAAYAGRSTDRISNTLSGGEILTELYYQFGLLRDDLWNFASCAGLQARDSSGRDFGVWSAAVRERSVLNVPLREMVKVTEVYPAAPSLDAEEDVHSARSARGVLSVDERTGSVFVVENPAVFSSLLDEADKTGVPYPPLVCTHGQFKLAALLLLDKLVTRGVRIYYSGDFDPEGLSMAEALLHRYGDHVCPWRFDLEDYLSSEPGDPLSELRLRKLGGVQAPDLLPVKREMLRLKRAGYQEGIIGLLWQDIKISRL</sequence>
<dbReference type="AlphaFoldDB" id="A0A8S0WY96"/>
<dbReference type="InterPro" id="IPR024465">
    <property type="entry name" value="DUF2399"/>
</dbReference>
<proteinExistence type="predicted"/>
<dbReference type="KEGG" id="aacx:DEACI_2027"/>
<reference evidence="4" key="1">
    <citation type="submission" date="2014-11" db="EMBL/GenBank/DDBJ databases">
        <authorList>
            <person name="Hornung B.V."/>
        </authorList>
    </citation>
    <scope>NUCLEOTIDE SEQUENCE</scope>
    <source>
        <strain evidence="4">INE</strain>
    </source>
</reference>
<dbReference type="InterPro" id="IPR036078">
    <property type="entry name" value="Spo11/TopoVI_A_sf"/>
</dbReference>
<dbReference type="InterPro" id="IPR024466">
    <property type="entry name" value="CHP02679_N"/>
</dbReference>
<feature type="domain" description="DUF2399" evidence="1">
    <location>
        <begin position="370"/>
        <end position="511"/>
    </location>
</feature>
<dbReference type="EMBL" id="LR746496">
    <property type="protein sequence ID" value="CAA7601361.1"/>
    <property type="molecule type" value="Genomic_DNA"/>
</dbReference>
<dbReference type="EMBL" id="CDGJ01000011">
    <property type="protein sequence ID" value="CEJ06026.1"/>
    <property type="molecule type" value="Genomic_DNA"/>
</dbReference>
<reference evidence="3" key="2">
    <citation type="submission" date="2020-01" db="EMBL/GenBank/DDBJ databases">
        <authorList>
            <person name="Hornung B."/>
        </authorList>
    </citation>
    <scope>NUCLEOTIDE SEQUENCE</scope>
    <source>
        <strain evidence="3">PacBioINE</strain>
    </source>
</reference>
<evidence type="ECO:0000313" key="4">
    <source>
        <dbReference type="EMBL" id="CEJ06026.1"/>
    </source>
</evidence>
<dbReference type="GO" id="GO:0005694">
    <property type="term" value="C:chromosome"/>
    <property type="evidence" value="ECO:0007669"/>
    <property type="project" value="InterPro"/>
</dbReference>
<dbReference type="SUPFAM" id="SSF56726">
    <property type="entry name" value="DNA topoisomerase IV, alpha subunit"/>
    <property type="match status" value="1"/>
</dbReference>
<evidence type="ECO:0000259" key="2">
    <source>
        <dbReference type="Pfam" id="PF11796"/>
    </source>
</evidence>